<name>A0A7S2RSE1_9STRA</name>
<feature type="region of interest" description="Disordered" evidence="1">
    <location>
        <begin position="312"/>
        <end position="334"/>
    </location>
</feature>
<evidence type="ECO:0000313" key="2">
    <source>
        <dbReference type="EMBL" id="CAD9679433.1"/>
    </source>
</evidence>
<protein>
    <submittedName>
        <fullName evidence="2">Uncharacterized protein</fullName>
    </submittedName>
</protein>
<reference evidence="2" key="1">
    <citation type="submission" date="2021-01" db="EMBL/GenBank/DDBJ databases">
        <authorList>
            <person name="Corre E."/>
            <person name="Pelletier E."/>
            <person name="Niang G."/>
            <person name="Scheremetjew M."/>
            <person name="Finn R."/>
            <person name="Kale V."/>
            <person name="Holt S."/>
            <person name="Cochrane G."/>
            <person name="Meng A."/>
            <person name="Brown T."/>
            <person name="Cohen L."/>
        </authorList>
    </citation>
    <scope>NUCLEOTIDE SEQUENCE</scope>
    <source>
        <strain evidence="2">NY070348D</strain>
    </source>
</reference>
<organism evidence="2">
    <name type="scientific">Mucochytrium quahogii</name>
    <dbReference type="NCBI Taxonomy" id="96639"/>
    <lineage>
        <taxon>Eukaryota</taxon>
        <taxon>Sar</taxon>
        <taxon>Stramenopiles</taxon>
        <taxon>Bigyra</taxon>
        <taxon>Labyrinthulomycetes</taxon>
        <taxon>Thraustochytrida</taxon>
        <taxon>Thraustochytriidae</taxon>
        <taxon>Mucochytrium</taxon>
    </lineage>
</organism>
<dbReference type="EMBL" id="HBHK01010477">
    <property type="protein sequence ID" value="CAD9679433.1"/>
    <property type="molecule type" value="Transcribed_RNA"/>
</dbReference>
<sequence length="455" mass="51062">MSKVDGIIKPFCLTKQPSLRIGDQGNVVRERWQDPTVDVEIRQEASMKIANIITKGLGRPPKDHRREYKVVLALERLCYEFAKTREEYTDPVQFKILLHRMAAEKAKRRRGRDDEDKPLELPPLPYLKLEKLAQNQNNHDKSGSKTEQSDCFGAQVHPCGAGQPQPVKCGQANMGVFAEEQMFQYQNGAPKPNQRRAGKRNLSVEADLDKVALIFAQEMGSKRGMWGEEVNIDFADDPLVSRVATSQEPGIVGFDSCPIELRDDCTSYPKMFKGQHRKSARSKSDSTLPVHVMNSANDSSHDRIHAVSRFSFDGSSMSGPRQPGMAFRQRSPRRRAATNTLPIARTHYDLDVDVKQEFNQNNSSKEAKNVCVPWGTAQPGYVLSGDIKQEYPSQKIDPNTWGNGNTSRNSVDAKRKTPVHTSGLGLWAGAPNADEYLPKLDYIFDDADAIEFIPF</sequence>
<proteinExistence type="predicted"/>
<accession>A0A7S2RSE1</accession>
<feature type="compositionally biased region" description="Polar residues" evidence="1">
    <location>
        <begin position="396"/>
        <end position="410"/>
    </location>
</feature>
<feature type="region of interest" description="Disordered" evidence="1">
    <location>
        <begin position="393"/>
        <end position="416"/>
    </location>
</feature>
<dbReference type="AlphaFoldDB" id="A0A7S2RSE1"/>
<evidence type="ECO:0000256" key="1">
    <source>
        <dbReference type="SAM" id="MobiDB-lite"/>
    </source>
</evidence>
<gene>
    <name evidence="2" type="ORF">QSP1433_LOCUS6543</name>
</gene>